<gene>
    <name evidence="1" type="ORF">AKJ08_0395</name>
</gene>
<dbReference type="STRING" id="1391653.AKJ08_0395"/>
<protein>
    <submittedName>
        <fullName evidence="1">Uncharacterized protein</fullName>
    </submittedName>
</protein>
<evidence type="ECO:0000313" key="2">
    <source>
        <dbReference type="Proteomes" id="UP000055590"/>
    </source>
</evidence>
<dbReference type="KEGG" id="vin:AKJ08_0395"/>
<sequence length="159" mass="16896">MTLRRILPVLAVLSCVTSERIPPPKAPELIGSRPAIGRKIELELTANGGPLVLGAAVGKVTLLCVLGRSGDSTADACRTAQLRWGDRITVVGLATSEEVSIADIPFRTYADPDGVALKDRFELGPESKVILTDTRGRVAKVIEPDDLGAVEEALRSLIE</sequence>
<proteinExistence type="predicted"/>
<dbReference type="EMBL" id="CP012332">
    <property type="protein sequence ID" value="AKU90008.1"/>
    <property type="molecule type" value="Genomic_DNA"/>
</dbReference>
<evidence type="ECO:0000313" key="1">
    <source>
        <dbReference type="EMBL" id="AKU90008.1"/>
    </source>
</evidence>
<reference evidence="1 2" key="1">
    <citation type="submission" date="2015-08" db="EMBL/GenBank/DDBJ databases">
        <authorList>
            <person name="Babu N.S."/>
            <person name="Beckwith C.J."/>
            <person name="Beseler K.G."/>
            <person name="Brison A."/>
            <person name="Carone J.V."/>
            <person name="Caskin T.P."/>
            <person name="Diamond M."/>
            <person name="Durham M.E."/>
            <person name="Foxe J.M."/>
            <person name="Go M."/>
            <person name="Henderson B.A."/>
            <person name="Jones I.B."/>
            <person name="McGettigan J.A."/>
            <person name="Micheletti S.J."/>
            <person name="Nasrallah M.E."/>
            <person name="Ortiz D."/>
            <person name="Piller C.R."/>
            <person name="Privatt S.R."/>
            <person name="Schneider S.L."/>
            <person name="Sharp S."/>
            <person name="Smith T.C."/>
            <person name="Stanton J.D."/>
            <person name="Ullery H.E."/>
            <person name="Wilson R.J."/>
            <person name="Serrano M.G."/>
            <person name="Buck G."/>
            <person name="Lee V."/>
            <person name="Wang Y."/>
            <person name="Carvalho R."/>
            <person name="Voegtly L."/>
            <person name="Shi R."/>
            <person name="Duckworth R."/>
            <person name="Johnson A."/>
            <person name="Loviza R."/>
            <person name="Walstead R."/>
            <person name="Shah Z."/>
            <person name="Kiflezghi M."/>
            <person name="Wade K."/>
            <person name="Ball S.L."/>
            <person name="Bradley K.W."/>
            <person name="Asai D.J."/>
            <person name="Bowman C.A."/>
            <person name="Russell D.A."/>
            <person name="Pope W.H."/>
            <person name="Jacobs-Sera D."/>
            <person name="Hendrix R.W."/>
            <person name="Hatfull G.F."/>
        </authorList>
    </citation>
    <scope>NUCLEOTIDE SEQUENCE [LARGE SCALE GENOMIC DNA]</scope>
    <source>
        <strain evidence="1 2">DSM 27710</strain>
    </source>
</reference>
<name>A0A0K1P901_9BACT</name>
<organism evidence="1 2">
    <name type="scientific">Vulgatibacter incomptus</name>
    <dbReference type="NCBI Taxonomy" id="1391653"/>
    <lineage>
        <taxon>Bacteria</taxon>
        <taxon>Pseudomonadati</taxon>
        <taxon>Myxococcota</taxon>
        <taxon>Myxococcia</taxon>
        <taxon>Myxococcales</taxon>
        <taxon>Cystobacterineae</taxon>
        <taxon>Vulgatibacteraceae</taxon>
        <taxon>Vulgatibacter</taxon>
    </lineage>
</organism>
<dbReference type="AlphaFoldDB" id="A0A0K1P901"/>
<keyword evidence="2" id="KW-1185">Reference proteome</keyword>
<dbReference type="Proteomes" id="UP000055590">
    <property type="component" value="Chromosome"/>
</dbReference>
<dbReference type="RefSeq" id="WP_050724515.1">
    <property type="nucleotide sequence ID" value="NZ_CP012332.1"/>
</dbReference>
<accession>A0A0K1P901</accession>